<evidence type="ECO:0000256" key="1">
    <source>
        <dbReference type="SAM" id="Phobius"/>
    </source>
</evidence>
<accession>A0A7W9ST99</accession>
<evidence type="ECO:0000313" key="3">
    <source>
        <dbReference type="Proteomes" id="UP000520814"/>
    </source>
</evidence>
<evidence type="ECO:0000313" key="2">
    <source>
        <dbReference type="EMBL" id="MBB6051804.1"/>
    </source>
</evidence>
<feature type="transmembrane region" description="Helical" evidence="1">
    <location>
        <begin position="46"/>
        <end position="77"/>
    </location>
</feature>
<sequence>MKIALWLAGNLIFWLGVPVASALYINWRDEQAYQAGKLTSQELAALTPVGLLFIAALVTTSIIVFAVNLIVGSIWLIKRRWNNPSAQKPLEREDDSAKQ</sequence>
<comment type="caution">
    <text evidence="2">The sequence shown here is derived from an EMBL/GenBank/DDBJ whole genome shotgun (WGS) entry which is preliminary data.</text>
</comment>
<dbReference type="EMBL" id="JACHGW010000003">
    <property type="protein sequence ID" value="MBB6051804.1"/>
    <property type="molecule type" value="Genomic_DNA"/>
</dbReference>
<dbReference type="Proteomes" id="UP000520814">
    <property type="component" value="Unassembled WGS sequence"/>
</dbReference>
<reference evidence="2 3" key="1">
    <citation type="submission" date="2020-08" db="EMBL/GenBank/DDBJ databases">
        <title>Genomic Encyclopedia of Type Strains, Phase IV (KMG-IV): sequencing the most valuable type-strain genomes for metagenomic binning, comparative biology and taxonomic classification.</title>
        <authorList>
            <person name="Goeker M."/>
        </authorList>
    </citation>
    <scope>NUCLEOTIDE SEQUENCE [LARGE SCALE GENOMIC DNA]</scope>
    <source>
        <strain evidence="2 3">DSM 23562</strain>
    </source>
</reference>
<dbReference type="AlphaFoldDB" id="A0A7W9ST99"/>
<dbReference type="RefSeq" id="WP_184199546.1">
    <property type="nucleotide sequence ID" value="NZ_JACHGW010000003.1"/>
</dbReference>
<keyword evidence="1" id="KW-0472">Membrane</keyword>
<organism evidence="2 3">
    <name type="scientific">Armatimonas rosea</name>
    <dbReference type="NCBI Taxonomy" id="685828"/>
    <lineage>
        <taxon>Bacteria</taxon>
        <taxon>Bacillati</taxon>
        <taxon>Armatimonadota</taxon>
        <taxon>Armatimonadia</taxon>
        <taxon>Armatimonadales</taxon>
        <taxon>Armatimonadaceae</taxon>
        <taxon>Armatimonas</taxon>
    </lineage>
</organism>
<gene>
    <name evidence="2" type="ORF">HNQ39_003614</name>
</gene>
<proteinExistence type="predicted"/>
<protein>
    <submittedName>
        <fullName evidence="2">Uncharacterized protein</fullName>
    </submittedName>
</protein>
<keyword evidence="3" id="KW-1185">Reference proteome</keyword>
<name>A0A7W9ST99_ARMRO</name>
<keyword evidence="1" id="KW-0812">Transmembrane</keyword>
<keyword evidence="1" id="KW-1133">Transmembrane helix</keyword>